<dbReference type="PROSITE" id="PS50937">
    <property type="entry name" value="HTH_MERR_2"/>
    <property type="match status" value="1"/>
</dbReference>
<dbReference type="RefSeq" id="WP_211468438.1">
    <property type="nucleotide sequence ID" value="NZ_JAGSXH010000042.1"/>
</dbReference>
<keyword evidence="4" id="KW-1185">Reference proteome</keyword>
<comment type="caution">
    <text evidence="3">The sequence shown here is derived from an EMBL/GenBank/DDBJ whole genome shotgun (WGS) entry which is preliminary data.</text>
</comment>
<dbReference type="SUPFAM" id="SSF46955">
    <property type="entry name" value="Putative DNA-binding domain"/>
    <property type="match status" value="1"/>
</dbReference>
<reference evidence="3" key="1">
    <citation type="submission" date="2021-04" db="EMBL/GenBank/DDBJ databases">
        <title>Genome based classification of Actinospica acidithermotolerans sp. nov., an actinobacterium isolated from an Indonesian hot spring.</title>
        <authorList>
            <person name="Kusuma A.B."/>
            <person name="Putra K.E."/>
            <person name="Nafisah S."/>
            <person name="Loh J."/>
            <person name="Nouioui I."/>
            <person name="Goodfellow M."/>
        </authorList>
    </citation>
    <scope>NUCLEOTIDE SEQUENCE</scope>
    <source>
        <strain evidence="3">DSM 45618</strain>
    </source>
</reference>
<dbReference type="Pfam" id="PF13411">
    <property type="entry name" value="MerR_1"/>
    <property type="match status" value="1"/>
</dbReference>
<dbReference type="PANTHER" id="PTHR30204">
    <property type="entry name" value="REDOX-CYCLING DRUG-SENSING TRANSCRIPTIONAL ACTIVATOR SOXR"/>
    <property type="match status" value="1"/>
</dbReference>
<accession>A0A8J7WKR6</accession>
<evidence type="ECO:0000313" key="4">
    <source>
        <dbReference type="Proteomes" id="UP000677913"/>
    </source>
</evidence>
<dbReference type="PRINTS" id="PR00040">
    <property type="entry name" value="HTHMERR"/>
</dbReference>
<dbReference type="Proteomes" id="UP000677913">
    <property type="component" value="Unassembled WGS sequence"/>
</dbReference>
<gene>
    <name evidence="3" type="ORF">KGA66_13695</name>
</gene>
<dbReference type="Gene3D" id="1.10.1660.10">
    <property type="match status" value="1"/>
</dbReference>
<keyword evidence="1" id="KW-0238">DNA-binding</keyword>
<sequence length="269" mass="30492">MTSTLTISQLAGYVGVTVRAVRHYHRCGLLPEPERDASGYRSYDAQAVIDLFRIKTLADAGVPLARVQELLDAEAEQFAEAVTQIDAALAERVRELKRHRRRIAELAGGERLFLPGGVVAFLDELRAMGVSERTVRTERDGWIMLTARMPELVPLLIEHKRGYVEDPQFRRLCLAYDEAFDWEPDDPRLEQLADELLDYMERERGAELELEGLDATVAQSFNDPAALEGNLMMQMTDASPAWRRLNRLGAERLRARITETPSHSWPFTA</sequence>
<dbReference type="SMART" id="SM00422">
    <property type="entry name" value="HTH_MERR"/>
    <property type="match status" value="1"/>
</dbReference>
<dbReference type="InterPro" id="IPR000551">
    <property type="entry name" value="MerR-type_HTH_dom"/>
</dbReference>
<name>A0A8J7WKR6_9ACTN</name>
<dbReference type="EMBL" id="JAGSXH010000042">
    <property type="protein sequence ID" value="MBS2964106.1"/>
    <property type="molecule type" value="Genomic_DNA"/>
</dbReference>
<evidence type="ECO:0000313" key="3">
    <source>
        <dbReference type="EMBL" id="MBS2964106.1"/>
    </source>
</evidence>
<dbReference type="GO" id="GO:0003677">
    <property type="term" value="F:DNA binding"/>
    <property type="evidence" value="ECO:0007669"/>
    <property type="project" value="UniProtKB-KW"/>
</dbReference>
<organism evidence="3 4">
    <name type="scientific">Actinocrinis puniceicyclus</name>
    <dbReference type="NCBI Taxonomy" id="977794"/>
    <lineage>
        <taxon>Bacteria</taxon>
        <taxon>Bacillati</taxon>
        <taxon>Actinomycetota</taxon>
        <taxon>Actinomycetes</taxon>
        <taxon>Catenulisporales</taxon>
        <taxon>Actinospicaceae</taxon>
        <taxon>Actinocrinis</taxon>
    </lineage>
</organism>
<evidence type="ECO:0000259" key="2">
    <source>
        <dbReference type="PROSITE" id="PS50937"/>
    </source>
</evidence>
<dbReference type="GO" id="GO:0003700">
    <property type="term" value="F:DNA-binding transcription factor activity"/>
    <property type="evidence" value="ECO:0007669"/>
    <property type="project" value="InterPro"/>
</dbReference>
<dbReference type="CDD" id="cd00592">
    <property type="entry name" value="HTH_MerR-like"/>
    <property type="match status" value="1"/>
</dbReference>
<evidence type="ECO:0000256" key="1">
    <source>
        <dbReference type="ARBA" id="ARBA00023125"/>
    </source>
</evidence>
<proteinExistence type="predicted"/>
<dbReference type="AlphaFoldDB" id="A0A8J7WKR6"/>
<feature type="domain" description="HTH merR-type" evidence="2">
    <location>
        <begin position="4"/>
        <end position="73"/>
    </location>
</feature>
<protein>
    <submittedName>
        <fullName evidence="3">MerR family transcriptional regulator</fullName>
    </submittedName>
</protein>
<dbReference type="InterPro" id="IPR009061">
    <property type="entry name" value="DNA-bd_dom_put_sf"/>
</dbReference>
<dbReference type="InterPro" id="IPR047057">
    <property type="entry name" value="MerR_fam"/>
</dbReference>
<dbReference type="PANTHER" id="PTHR30204:SF93">
    <property type="entry name" value="HTH MERR-TYPE DOMAIN-CONTAINING PROTEIN"/>
    <property type="match status" value="1"/>
</dbReference>